<accession>A0A8C9CEH7</accession>
<comment type="similarity">
    <text evidence="1">Belongs to the CBF/MAK21 family.</text>
</comment>
<dbReference type="InterPro" id="IPR027193">
    <property type="entry name" value="Noc4"/>
</dbReference>
<dbReference type="GO" id="GO:0005654">
    <property type="term" value="C:nucleoplasm"/>
    <property type="evidence" value="ECO:0007669"/>
    <property type="project" value="Ensembl"/>
</dbReference>
<evidence type="ECO:0000256" key="1">
    <source>
        <dbReference type="ARBA" id="ARBA00007797"/>
    </source>
</evidence>
<evidence type="ECO:0000313" key="4">
    <source>
        <dbReference type="Proteomes" id="UP000694554"/>
    </source>
</evidence>
<evidence type="ECO:0000313" key="3">
    <source>
        <dbReference type="Ensembl" id="ENSPSNP00000020101.1"/>
    </source>
</evidence>
<name>A0A8C9CEH7_PHOSS</name>
<dbReference type="AlphaFoldDB" id="A0A8C9CEH7"/>
<dbReference type="GO" id="GO:0030692">
    <property type="term" value="C:Noc4p-Nop14p complex"/>
    <property type="evidence" value="ECO:0007669"/>
    <property type="project" value="TreeGrafter"/>
</dbReference>
<reference evidence="3" key="1">
    <citation type="submission" date="2019-08" db="EMBL/GenBank/DDBJ databases">
        <title>Phocoena sinus (Vaquita) genome, mPhoSin1, primary haplotype.</title>
        <authorList>
            <person name="Morin P."/>
            <person name="Mountcastle J."/>
            <person name="Fungtammasan C."/>
            <person name="Rhie A."/>
            <person name="Rojas-Bracho L."/>
            <person name="Smith C.R."/>
            <person name="Taylor B.L."/>
            <person name="Gulland F.M.D."/>
            <person name="Musser W."/>
            <person name="Houck M."/>
            <person name="Haase B."/>
            <person name="Paez S."/>
            <person name="Howe K."/>
            <person name="Torrance J."/>
            <person name="Formenti G."/>
            <person name="Phillippy A."/>
            <person name="Ryder O."/>
            <person name="Jarvis E.D."/>
            <person name="Fedrigo O."/>
        </authorList>
    </citation>
    <scope>NUCLEOTIDE SEQUENCE [LARGE SCALE GENOMIC DNA]</scope>
</reference>
<dbReference type="GeneTree" id="ENSGT00390000016776"/>
<dbReference type="Proteomes" id="UP000694554">
    <property type="component" value="Chromosome 14"/>
</dbReference>
<organism evidence="3 4">
    <name type="scientific">Phocoena sinus</name>
    <name type="common">Vaquita</name>
    <dbReference type="NCBI Taxonomy" id="42100"/>
    <lineage>
        <taxon>Eukaryota</taxon>
        <taxon>Metazoa</taxon>
        <taxon>Chordata</taxon>
        <taxon>Craniata</taxon>
        <taxon>Vertebrata</taxon>
        <taxon>Euteleostomi</taxon>
        <taxon>Mammalia</taxon>
        <taxon>Eutheria</taxon>
        <taxon>Laurasiatheria</taxon>
        <taxon>Artiodactyla</taxon>
        <taxon>Whippomorpha</taxon>
        <taxon>Cetacea</taxon>
        <taxon>Odontoceti</taxon>
        <taxon>Phocoenidae</taxon>
        <taxon>Phocoena</taxon>
    </lineage>
</organism>
<dbReference type="GO" id="GO:0032040">
    <property type="term" value="C:small-subunit processome"/>
    <property type="evidence" value="ECO:0007669"/>
    <property type="project" value="TreeGrafter"/>
</dbReference>
<feature type="domain" description="CCAAT-binding factor" evidence="2">
    <location>
        <begin position="319"/>
        <end position="456"/>
    </location>
</feature>
<proteinExistence type="inferred from homology"/>
<sequence length="523" mass="57858">MEGEAGPGGARRALGRLVEAVLANRGKANSVFDILAVLQSEDQEEVHEAVRACSRLFGALWPAESCLVGLGPVWRVRVRASVWADRPAPPAGSRGATRKYKVWMRHRYHSCCNRLGELLARSSFPIKELALSTLMKFVQLEGEHPLEKPKWEGNYLFPYQLFKSVVGGLLSSRRGPLPAALSVPGEYLEHDDIRYHTMQAAADAVARARSAAVPLAFWNNAFTLLSSVSLPRQESVPSNFYVKHAELSDKWKVVHLRVRPGRAATRPDLLPFRQLPLRVCKKVLVIMHDSILPHLAQPSLMIDFLARACDVGEAGSTSLALNGLFILIHKHNLEYPDFYRKLYGLLDPSVFHVKYGLASSTWPTLFLSSSHLPAYLVAAFTKRLALLTVLPFICNLLRRHPACRVLVHRPRAPGDWTPTPMTPREEDPARSRALESSLWELQALSSITTPSVSKAASGHNQALSEAEVSIAPLLELTAFPVFEQDLQKKGPEPVPLEFSPAPGLLGRRGRSLGTSSLCLARPY</sequence>
<dbReference type="GO" id="GO:0042254">
    <property type="term" value="P:ribosome biogenesis"/>
    <property type="evidence" value="ECO:0007669"/>
    <property type="project" value="InterPro"/>
</dbReference>
<protein>
    <submittedName>
        <fullName evidence="3">Nucleolar complex associated 4 homolog</fullName>
    </submittedName>
</protein>
<dbReference type="Pfam" id="PF03914">
    <property type="entry name" value="CBF"/>
    <property type="match status" value="1"/>
</dbReference>
<dbReference type="InterPro" id="IPR005612">
    <property type="entry name" value="CCAAT-binding_factor"/>
</dbReference>
<evidence type="ECO:0000259" key="2">
    <source>
        <dbReference type="Pfam" id="PF03914"/>
    </source>
</evidence>
<keyword evidence="4" id="KW-1185">Reference proteome</keyword>
<dbReference type="Ensembl" id="ENSPSNT00000022643.1">
    <property type="protein sequence ID" value="ENSPSNP00000020101.1"/>
    <property type="gene ID" value="ENSPSNG00000014776.1"/>
</dbReference>
<gene>
    <name evidence="3" type="primary">NOC4L</name>
</gene>
<dbReference type="PANTHER" id="PTHR12455">
    <property type="entry name" value="NUCLEOLAR COMPLEX PROTEIN 4"/>
    <property type="match status" value="1"/>
</dbReference>
<dbReference type="PANTHER" id="PTHR12455:SF0">
    <property type="entry name" value="NUCLEOLAR COMPLEX PROTEIN 4 HOMOLOG"/>
    <property type="match status" value="1"/>
</dbReference>
<reference evidence="3" key="3">
    <citation type="submission" date="2025-09" db="UniProtKB">
        <authorList>
            <consortium name="Ensembl"/>
        </authorList>
    </citation>
    <scope>IDENTIFICATION</scope>
</reference>
<reference evidence="3" key="2">
    <citation type="submission" date="2025-08" db="UniProtKB">
        <authorList>
            <consortium name="Ensembl"/>
        </authorList>
    </citation>
    <scope>IDENTIFICATION</scope>
</reference>